<name>A0A502EX08_9PROT</name>
<dbReference type="Proteomes" id="UP000317078">
    <property type="component" value="Unassembled WGS sequence"/>
</dbReference>
<organism evidence="13 14">
    <name type="scientific">Muricoccus nepalensis</name>
    <dbReference type="NCBI Taxonomy" id="1854500"/>
    <lineage>
        <taxon>Bacteria</taxon>
        <taxon>Pseudomonadati</taxon>
        <taxon>Pseudomonadota</taxon>
        <taxon>Alphaproteobacteria</taxon>
        <taxon>Acetobacterales</taxon>
        <taxon>Roseomonadaceae</taxon>
        <taxon>Muricoccus</taxon>
    </lineage>
</organism>
<protein>
    <recommendedName>
        <fullName evidence="2">histidine kinase</fullName>
        <ecNumber evidence="2">2.7.13.3</ecNumber>
    </recommendedName>
</protein>
<evidence type="ECO:0000256" key="7">
    <source>
        <dbReference type="ARBA" id="ARBA00022840"/>
    </source>
</evidence>
<keyword evidence="5" id="KW-0547">Nucleotide-binding</keyword>
<dbReference type="GO" id="GO:0004673">
    <property type="term" value="F:protein histidine kinase activity"/>
    <property type="evidence" value="ECO:0007669"/>
    <property type="project" value="UniProtKB-EC"/>
</dbReference>
<accession>A0A502EX08</accession>
<dbReference type="PANTHER" id="PTHR41523">
    <property type="entry name" value="TWO-COMPONENT SYSTEM SENSOR PROTEIN"/>
    <property type="match status" value="1"/>
</dbReference>
<feature type="coiled-coil region" evidence="9">
    <location>
        <begin position="190"/>
        <end position="220"/>
    </location>
</feature>
<dbReference type="InterPro" id="IPR011495">
    <property type="entry name" value="Sig_transdc_His_kin_sub2_dim/P"/>
</dbReference>
<proteinExistence type="predicted"/>
<evidence type="ECO:0000256" key="9">
    <source>
        <dbReference type="SAM" id="Coils"/>
    </source>
</evidence>
<dbReference type="CDD" id="cd00130">
    <property type="entry name" value="PAS"/>
    <property type="match status" value="1"/>
</dbReference>
<feature type="domain" description="PAC" evidence="12">
    <location>
        <begin position="126"/>
        <end position="177"/>
    </location>
</feature>
<comment type="catalytic activity">
    <reaction evidence="1">
        <text>ATP + protein L-histidine = ADP + protein N-phospho-L-histidine.</text>
        <dbReference type="EC" id="2.7.13.3"/>
    </reaction>
</comment>
<evidence type="ECO:0000256" key="3">
    <source>
        <dbReference type="ARBA" id="ARBA00022553"/>
    </source>
</evidence>
<evidence type="ECO:0000256" key="6">
    <source>
        <dbReference type="ARBA" id="ARBA00022777"/>
    </source>
</evidence>
<dbReference type="Gene3D" id="3.30.565.10">
    <property type="entry name" value="Histidine kinase-like ATPase, C-terminal domain"/>
    <property type="match status" value="1"/>
</dbReference>
<dbReference type="SUPFAM" id="SSF55874">
    <property type="entry name" value="ATPase domain of HSP90 chaperone/DNA topoisomerase II/histidine kinase"/>
    <property type="match status" value="1"/>
</dbReference>
<dbReference type="Gene3D" id="3.30.450.20">
    <property type="entry name" value="PAS domain"/>
    <property type="match status" value="1"/>
</dbReference>
<keyword evidence="3" id="KW-0597">Phosphoprotein</keyword>
<dbReference type="Pfam" id="PF02518">
    <property type="entry name" value="HATPase_c"/>
    <property type="match status" value="1"/>
</dbReference>
<dbReference type="InterPro" id="IPR005467">
    <property type="entry name" value="His_kinase_dom"/>
</dbReference>
<dbReference type="InterPro" id="IPR036890">
    <property type="entry name" value="HATPase_C_sf"/>
</dbReference>
<feature type="domain" description="Histidine kinase" evidence="10">
    <location>
        <begin position="234"/>
        <end position="430"/>
    </location>
</feature>
<comment type="caution">
    <text evidence="13">The sequence shown here is derived from an EMBL/GenBank/DDBJ whole genome shotgun (WGS) entry which is preliminary data.</text>
</comment>
<evidence type="ECO:0000256" key="1">
    <source>
        <dbReference type="ARBA" id="ARBA00000085"/>
    </source>
</evidence>
<dbReference type="GO" id="GO:0005524">
    <property type="term" value="F:ATP binding"/>
    <property type="evidence" value="ECO:0007669"/>
    <property type="project" value="UniProtKB-KW"/>
</dbReference>
<dbReference type="Pfam" id="PF13426">
    <property type="entry name" value="PAS_9"/>
    <property type="match status" value="1"/>
</dbReference>
<evidence type="ECO:0000259" key="12">
    <source>
        <dbReference type="PROSITE" id="PS50113"/>
    </source>
</evidence>
<evidence type="ECO:0000313" key="14">
    <source>
        <dbReference type="Proteomes" id="UP000317078"/>
    </source>
</evidence>
<dbReference type="SUPFAM" id="SSF55785">
    <property type="entry name" value="PYP-like sensor domain (PAS domain)"/>
    <property type="match status" value="1"/>
</dbReference>
<dbReference type="InterPro" id="IPR003594">
    <property type="entry name" value="HATPase_dom"/>
</dbReference>
<dbReference type="InterPro" id="IPR000700">
    <property type="entry name" value="PAS-assoc_C"/>
</dbReference>
<dbReference type="PROSITE" id="PS50112">
    <property type="entry name" value="PAS"/>
    <property type="match status" value="1"/>
</dbReference>
<dbReference type="InterPro" id="IPR035965">
    <property type="entry name" value="PAS-like_dom_sf"/>
</dbReference>
<keyword evidence="7" id="KW-0067">ATP-binding</keyword>
<dbReference type="PROSITE" id="PS50113">
    <property type="entry name" value="PAC"/>
    <property type="match status" value="1"/>
</dbReference>
<dbReference type="PANTHER" id="PTHR41523:SF8">
    <property type="entry name" value="ETHYLENE RESPONSE SENSOR PROTEIN"/>
    <property type="match status" value="1"/>
</dbReference>
<dbReference type="EMBL" id="RCZP01000069">
    <property type="protein sequence ID" value="TPG40691.1"/>
    <property type="molecule type" value="Genomic_DNA"/>
</dbReference>
<evidence type="ECO:0000256" key="4">
    <source>
        <dbReference type="ARBA" id="ARBA00022679"/>
    </source>
</evidence>
<sequence>MSPRRPKRPIAPPRAGWIALTGAPLSISKQPRNRKGQTAAERNLRDIKARNGPFVAAVEATRVPMVVTDPQVVGNPIIYVNDAFLRLCGHDREDVLGQGYFFLVGEHADPGIVGRFAAAMATSHPFKEDVPFRAKDGREVWVSMFVSPVMEGERVVQHFASFLDITDRIERERELLKDKETLDRRVAARTKRLQQVNAKLEEEVERRRRTEAILRDALAQGQEDLRYRDFLIREVNHRTKNAIQLAISLLTIQARQFEDTACRGALDVAAGRLQRIGGVYALLTYQGDNLERVDFPDYLRRLCGELAQSLEPSAGQVRIEVEAEEEGSWSPDLVVPLGLIVGEAVTNALKHAFPEGRKGRIQVELRAQSDGLMQLRVEDDGVGMPPERRKNSLGLRLIEMFAQQVKGKALMEGGPNGGGVVVEVTFPNPNTAPGLKA</sequence>
<evidence type="ECO:0000259" key="11">
    <source>
        <dbReference type="PROSITE" id="PS50112"/>
    </source>
</evidence>
<keyword evidence="4" id="KW-0808">Transferase</keyword>
<gene>
    <name evidence="13" type="ORF">EAH89_28920</name>
</gene>
<keyword evidence="14" id="KW-1185">Reference proteome</keyword>
<evidence type="ECO:0000256" key="2">
    <source>
        <dbReference type="ARBA" id="ARBA00012438"/>
    </source>
</evidence>
<keyword evidence="9" id="KW-0175">Coiled coil</keyword>
<keyword evidence="6" id="KW-0418">Kinase</keyword>
<evidence type="ECO:0000256" key="8">
    <source>
        <dbReference type="ARBA" id="ARBA00023026"/>
    </source>
</evidence>
<dbReference type="SMART" id="SM00387">
    <property type="entry name" value="HATPase_c"/>
    <property type="match status" value="1"/>
</dbReference>
<dbReference type="Pfam" id="PF07568">
    <property type="entry name" value="HisKA_2"/>
    <property type="match status" value="1"/>
</dbReference>
<dbReference type="EC" id="2.7.13.3" evidence="2"/>
<evidence type="ECO:0000313" key="13">
    <source>
        <dbReference type="EMBL" id="TPG40691.1"/>
    </source>
</evidence>
<keyword evidence="8" id="KW-0843">Virulence</keyword>
<evidence type="ECO:0000256" key="5">
    <source>
        <dbReference type="ARBA" id="ARBA00022741"/>
    </source>
</evidence>
<reference evidence="13 14" key="1">
    <citation type="journal article" date="2019" name="Environ. Microbiol.">
        <title>Species interactions and distinct microbial communities in high Arctic permafrost affected cryosols are associated with the CH4 and CO2 gas fluxes.</title>
        <authorList>
            <person name="Altshuler I."/>
            <person name="Hamel J."/>
            <person name="Turney S."/>
            <person name="Magnuson E."/>
            <person name="Levesque R."/>
            <person name="Greer C."/>
            <person name="Whyte L.G."/>
        </authorList>
    </citation>
    <scope>NUCLEOTIDE SEQUENCE [LARGE SCALE GENOMIC DNA]</scope>
    <source>
        <strain evidence="13 14">S9.3B</strain>
    </source>
</reference>
<evidence type="ECO:0000259" key="10">
    <source>
        <dbReference type="PROSITE" id="PS50109"/>
    </source>
</evidence>
<dbReference type="OrthoDB" id="7991996at2"/>
<dbReference type="AlphaFoldDB" id="A0A502EX08"/>
<dbReference type="NCBIfam" id="TIGR00229">
    <property type="entry name" value="sensory_box"/>
    <property type="match status" value="1"/>
</dbReference>
<feature type="domain" description="PAS" evidence="11">
    <location>
        <begin position="50"/>
        <end position="110"/>
    </location>
</feature>
<dbReference type="PROSITE" id="PS50109">
    <property type="entry name" value="HIS_KIN"/>
    <property type="match status" value="1"/>
</dbReference>
<dbReference type="InterPro" id="IPR000014">
    <property type="entry name" value="PAS"/>
</dbReference>